<dbReference type="EMBL" id="AYUF01000468">
    <property type="protein sequence ID" value="ETK01685.1"/>
    <property type="molecule type" value="Genomic_DNA"/>
</dbReference>
<dbReference type="GO" id="GO:0008408">
    <property type="term" value="F:3'-5' exonuclease activity"/>
    <property type="evidence" value="ECO:0007669"/>
    <property type="project" value="InterPro"/>
</dbReference>
<dbReference type="PATRIC" id="fig|1411148.3.peg.1354"/>
<keyword evidence="2" id="KW-0540">Nuclease</keyword>
<gene>
    <name evidence="2" type="ORF">N425_08650</name>
</gene>
<dbReference type="AlphaFoldDB" id="W2C3F6"/>
<evidence type="ECO:0000313" key="3">
    <source>
        <dbReference type="Proteomes" id="UP000018837"/>
    </source>
</evidence>
<organism evidence="2 3">
    <name type="scientific">Tannerella sp. oral taxon BU063 isolate Cell 2</name>
    <dbReference type="NCBI Taxonomy" id="1411148"/>
    <lineage>
        <taxon>Bacteria</taxon>
        <taxon>Pseudomonadati</taxon>
        <taxon>Bacteroidota</taxon>
        <taxon>Bacteroidia</taxon>
        <taxon>Bacteroidales</taxon>
        <taxon>Tannerellaceae</taxon>
        <taxon>Tannerella</taxon>
    </lineage>
</organism>
<dbReference type="InterPro" id="IPR002562">
    <property type="entry name" value="3'-5'_exonuclease_dom"/>
</dbReference>
<dbReference type="Proteomes" id="UP000018837">
    <property type="component" value="Unassembled WGS sequence"/>
</dbReference>
<dbReference type="GO" id="GO:0006139">
    <property type="term" value="P:nucleobase-containing compound metabolic process"/>
    <property type="evidence" value="ECO:0007669"/>
    <property type="project" value="InterPro"/>
</dbReference>
<dbReference type="PANTHER" id="PTHR47765:SF2">
    <property type="entry name" value="EXONUCLEASE MUT-7 HOMOLOG"/>
    <property type="match status" value="1"/>
</dbReference>
<reference evidence="2 3" key="1">
    <citation type="submission" date="2013-11" db="EMBL/GenBank/DDBJ databases">
        <title>Single cell genomics of uncultured Tannerella BU063 (oral taxon 286).</title>
        <authorList>
            <person name="Beall C.J."/>
            <person name="Campbell A.G."/>
            <person name="Griffen A.L."/>
            <person name="Podar M."/>
            <person name="Leys E.J."/>
        </authorList>
    </citation>
    <scope>NUCLEOTIDE SEQUENCE [LARGE SCALE GENOMIC DNA]</scope>
    <source>
        <strain evidence="2">Cell 2</strain>
    </source>
</reference>
<dbReference type="InterPro" id="IPR036397">
    <property type="entry name" value="RNaseH_sf"/>
</dbReference>
<keyword evidence="2" id="KW-0378">Hydrolase</keyword>
<dbReference type="InterPro" id="IPR052408">
    <property type="entry name" value="Exonuclease_MUT-7-like"/>
</dbReference>
<accession>W2C3F6</accession>
<dbReference type="Gene3D" id="3.30.420.10">
    <property type="entry name" value="Ribonuclease H-like superfamily/Ribonuclease H"/>
    <property type="match status" value="1"/>
</dbReference>
<dbReference type="SUPFAM" id="SSF53098">
    <property type="entry name" value="Ribonuclease H-like"/>
    <property type="match status" value="1"/>
</dbReference>
<keyword evidence="2" id="KW-0269">Exonuclease</keyword>
<sequence length="196" mass="22078">MTLHPPLPAKITKEEIATLPQEEYAGQIVVVDRPEDVARAVTELSTEARVGFDTETRPNFRKDQHHKVSLVQVATEETCYLFRLNCLGGIPEPLVGFLSNADVTKIGLSLADDFHMLRERVETLQPAGFIELQKLMPSYGINEAGLQKIYAILFQKKISKRARLTNWDANVLTPAQQKYAALDAWACLRIYKHLCS</sequence>
<protein>
    <submittedName>
        <fullName evidence="2">3'-5' exonuclease</fullName>
    </submittedName>
</protein>
<name>W2C3F6_9BACT</name>
<proteinExistence type="predicted"/>
<evidence type="ECO:0000259" key="1">
    <source>
        <dbReference type="SMART" id="SM00474"/>
    </source>
</evidence>
<dbReference type="GO" id="GO:0003676">
    <property type="term" value="F:nucleic acid binding"/>
    <property type="evidence" value="ECO:0007669"/>
    <property type="project" value="InterPro"/>
</dbReference>
<dbReference type="PANTHER" id="PTHR47765">
    <property type="entry name" value="3'-5' EXONUCLEASE DOMAIN-CONTAINING PROTEIN"/>
    <property type="match status" value="1"/>
</dbReference>
<dbReference type="CDD" id="cd06141">
    <property type="entry name" value="WRN_exo"/>
    <property type="match status" value="1"/>
</dbReference>
<comment type="caution">
    <text evidence="2">The sequence shown here is derived from an EMBL/GenBank/DDBJ whole genome shotgun (WGS) entry which is preliminary data.</text>
</comment>
<dbReference type="SMART" id="SM00474">
    <property type="entry name" value="35EXOc"/>
    <property type="match status" value="1"/>
</dbReference>
<evidence type="ECO:0000313" key="2">
    <source>
        <dbReference type="EMBL" id="ETK01685.1"/>
    </source>
</evidence>
<feature type="domain" description="3'-5' exonuclease" evidence="1">
    <location>
        <begin position="28"/>
        <end position="194"/>
    </location>
</feature>
<dbReference type="Pfam" id="PF01612">
    <property type="entry name" value="DNA_pol_A_exo1"/>
    <property type="match status" value="1"/>
</dbReference>
<dbReference type="InterPro" id="IPR012337">
    <property type="entry name" value="RNaseH-like_sf"/>
</dbReference>